<feature type="domain" description="ABC transporter" evidence="10">
    <location>
        <begin position="469"/>
        <end position="704"/>
    </location>
</feature>
<feature type="transmembrane region" description="Helical" evidence="9">
    <location>
        <begin position="264"/>
        <end position="286"/>
    </location>
</feature>
<evidence type="ECO:0000259" key="10">
    <source>
        <dbReference type="PROSITE" id="PS50893"/>
    </source>
</evidence>
<sequence length="714" mass="80031">MDKTDKDYWLQAIQWLCRRFEVRCHPVKIKSGLPLDEGKLSEGIFSRALERLGIDIMELSIADITKAALPLVVVESVTRNPLIVIGVDGQQITYLNVEQEFKQSTVDISEFRAQIDPALWQINANSIIDERVDDLKQHTPAHWLLMAIKEVRPWYRDLLVASFVINVLALVVPLFTMNVYDRVVPNQAFNTLWVLSIGVAIVIVFDWILKESRSSVTDMASRYVDNKLSSQLFSKTMGMRLENRPQSVGAFSRQLQDFDSVKEFLTSVTLVTLVDLPFTFLFLVLIGWLGGAMMLIPMGVMLLLVVISVAMKRKVEGTLEETSRLSTQRQAQLIESLNALSEIKQNNAQGLLQKRWEQVVSSLSTWQSRSRTYTNIVSHCIQSSQQIVTVSLIVFGVYQIAEGLLTMGGLIAIVMLSGRAGSSINQLSMLMLRYQQSKTAMEGLNQIMSLPQEDTNHQVLERGSFNGHIKLDNVGFVYPEMRAEVLSGIDIEIKAGERIGIVGAAGAGKSTLMSLLLKQYEPSSGQVYFEGLDSKLWPHSVLRENTGWVAQHSVLFFGSVFENITFGDTQFDEQRLGYAIQYSGLNDYMPRLVNGLETQVGEGGRNLSGGQRQAVALARALYRQPKLLALDEPTSALDSQAEQRFYQALLRMPKNITMVISSHRQSFLALCDRVIVLERGKIALEGSPKDIFERRSSKHKVKNISVIKGGSHEH</sequence>
<dbReference type="GO" id="GO:0034040">
    <property type="term" value="F:ATPase-coupled lipid transmembrane transporter activity"/>
    <property type="evidence" value="ECO:0007669"/>
    <property type="project" value="TreeGrafter"/>
</dbReference>
<gene>
    <name evidence="12" type="ORF">ECB94_25990</name>
</gene>
<evidence type="ECO:0000256" key="6">
    <source>
        <dbReference type="ARBA" id="ARBA00022840"/>
    </source>
</evidence>
<reference evidence="12 13" key="1">
    <citation type="submission" date="2018-11" db="EMBL/GenBank/DDBJ databases">
        <title>Complete Genome Sequence of Vbrio mediterranei 117-T6: a Potential Pathogen Bacteria Isolated from the Conchocelis of Pyropia.</title>
        <authorList>
            <person name="Liu Q."/>
        </authorList>
    </citation>
    <scope>NUCLEOTIDE SEQUENCE [LARGE SCALE GENOMIC DNA]</scope>
    <source>
        <strain evidence="12 13">117-T6</strain>
    </source>
</reference>
<keyword evidence="6" id="KW-0067">ATP-binding</keyword>
<feature type="transmembrane region" description="Helical" evidence="9">
    <location>
        <begin position="392"/>
        <end position="416"/>
    </location>
</feature>
<dbReference type="GO" id="GO:0016887">
    <property type="term" value="F:ATP hydrolysis activity"/>
    <property type="evidence" value="ECO:0007669"/>
    <property type="project" value="InterPro"/>
</dbReference>
<evidence type="ECO:0000256" key="1">
    <source>
        <dbReference type="ARBA" id="ARBA00004651"/>
    </source>
</evidence>
<comment type="subcellular location">
    <subcellularLocation>
        <location evidence="1">Cell membrane</location>
        <topology evidence="1">Multi-pass membrane protein</topology>
    </subcellularLocation>
</comment>
<dbReference type="GO" id="GO:0005524">
    <property type="term" value="F:ATP binding"/>
    <property type="evidence" value="ECO:0007669"/>
    <property type="project" value="UniProtKB-KW"/>
</dbReference>
<evidence type="ECO:0000313" key="13">
    <source>
        <dbReference type="Proteomes" id="UP000279760"/>
    </source>
</evidence>
<dbReference type="InterPro" id="IPR036640">
    <property type="entry name" value="ABC1_TM_sf"/>
</dbReference>
<keyword evidence="4 9" id="KW-0812">Transmembrane</keyword>
<evidence type="ECO:0000256" key="8">
    <source>
        <dbReference type="ARBA" id="ARBA00023136"/>
    </source>
</evidence>
<dbReference type="PANTHER" id="PTHR24221:SF248">
    <property type="entry name" value="ABC TRANSPORTER TRANSMEMBRANE REGION"/>
    <property type="match status" value="1"/>
</dbReference>
<evidence type="ECO:0000256" key="7">
    <source>
        <dbReference type="ARBA" id="ARBA00022989"/>
    </source>
</evidence>
<protein>
    <submittedName>
        <fullName evidence="12">Type I secretion system permease/ATPase</fullName>
    </submittedName>
</protein>
<dbReference type="PANTHER" id="PTHR24221">
    <property type="entry name" value="ATP-BINDING CASSETTE SUB-FAMILY B"/>
    <property type="match status" value="1"/>
</dbReference>
<dbReference type="SUPFAM" id="SSF90123">
    <property type="entry name" value="ABC transporter transmembrane region"/>
    <property type="match status" value="1"/>
</dbReference>
<keyword evidence="2" id="KW-0813">Transport</keyword>
<feature type="transmembrane region" description="Helical" evidence="9">
    <location>
        <begin position="192"/>
        <end position="209"/>
    </location>
</feature>
<dbReference type="AlphaFoldDB" id="A0A3G4VIQ6"/>
<feature type="transmembrane region" description="Helical" evidence="9">
    <location>
        <begin position="158"/>
        <end position="180"/>
    </location>
</feature>
<dbReference type="FunFam" id="3.40.50.300:FF:000299">
    <property type="entry name" value="ABC transporter ATP-binding protein/permease"/>
    <property type="match status" value="1"/>
</dbReference>
<dbReference type="InterPro" id="IPR039421">
    <property type="entry name" value="Type_1_exporter"/>
</dbReference>
<dbReference type="NCBIfam" id="TIGR03375">
    <property type="entry name" value="type_I_sec_LssB"/>
    <property type="match status" value="1"/>
</dbReference>
<evidence type="ECO:0000259" key="11">
    <source>
        <dbReference type="PROSITE" id="PS50929"/>
    </source>
</evidence>
<dbReference type="InterPro" id="IPR027417">
    <property type="entry name" value="P-loop_NTPase"/>
</dbReference>
<evidence type="ECO:0000256" key="4">
    <source>
        <dbReference type="ARBA" id="ARBA00022692"/>
    </source>
</evidence>
<evidence type="ECO:0000256" key="3">
    <source>
        <dbReference type="ARBA" id="ARBA00022475"/>
    </source>
</evidence>
<dbReference type="Gene3D" id="3.90.70.10">
    <property type="entry name" value="Cysteine proteinases"/>
    <property type="match status" value="1"/>
</dbReference>
<dbReference type="InterPro" id="IPR017871">
    <property type="entry name" value="ABC_transporter-like_CS"/>
</dbReference>
<accession>A0A3G4VIQ6</accession>
<feature type="transmembrane region" description="Helical" evidence="9">
    <location>
        <begin position="292"/>
        <end position="311"/>
    </location>
</feature>
<dbReference type="PROSITE" id="PS00211">
    <property type="entry name" value="ABC_TRANSPORTER_1"/>
    <property type="match status" value="1"/>
</dbReference>
<feature type="domain" description="ABC transmembrane type-1" evidence="11">
    <location>
        <begin position="158"/>
        <end position="436"/>
    </location>
</feature>
<dbReference type="SUPFAM" id="SSF52540">
    <property type="entry name" value="P-loop containing nucleoside triphosphate hydrolases"/>
    <property type="match status" value="1"/>
</dbReference>
<evidence type="ECO:0000256" key="2">
    <source>
        <dbReference type="ARBA" id="ARBA00022448"/>
    </source>
</evidence>
<dbReference type="Gene3D" id="3.40.50.300">
    <property type="entry name" value="P-loop containing nucleotide triphosphate hydrolases"/>
    <property type="match status" value="1"/>
</dbReference>
<dbReference type="InterPro" id="IPR011527">
    <property type="entry name" value="ABC1_TM_dom"/>
</dbReference>
<keyword evidence="3" id="KW-1003">Cell membrane</keyword>
<dbReference type="GO" id="GO:0140359">
    <property type="term" value="F:ABC-type transporter activity"/>
    <property type="evidence" value="ECO:0007669"/>
    <property type="project" value="InterPro"/>
</dbReference>
<proteinExistence type="predicted"/>
<organism evidence="12 13">
    <name type="scientific">Vibrio mediterranei</name>
    <dbReference type="NCBI Taxonomy" id="689"/>
    <lineage>
        <taxon>Bacteria</taxon>
        <taxon>Pseudomonadati</taxon>
        <taxon>Pseudomonadota</taxon>
        <taxon>Gammaproteobacteria</taxon>
        <taxon>Vibrionales</taxon>
        <taxon>Vibrionaceae</taxon>
        <taxon>Vibrio</taxon>
    </lineage>
</organism>
<dbReference type="RefSeq" id="WP_124942131.1">
    <property type="nucleotide sequence ID" value="NZ_CP033578.1"/>
</dbReference>
<dbReference type="InterPro" id="IPR003439">
    <property type="entry name" value="ABC_transporter-like_ATP-bd"/>
</dbReference>
<dbReference type="InterPro" id="IPR017750">
    <property type="entry name" value="ATPase_T1SS"/>
</dbReference>
<dbReference type="Pfam" id="PF00664">
    <property type="entry name" value="ABC_membrane"/>
    <property type="match status" value="1"/>
</dbReference>
<evidence type="ECO:0000256" key="5">
    <source>
        <dbReference type="ARBA" id="ARBA00022741"/>
    </source>
</evidence>
<dbReference type="SMART" id="SM00382">
    <property type="entry name" value="AAA"/>
    <property type="match status" value="1"/>
</dbReference>
<evidence type="ECO:0000256" key="9">
    <source>
        <dbReference type="SAM" id="Phobius"/>
    </source>
</evidence>
<keyword evidence="8 9" id="KW-0472">Membrane</keyword>
<dbReference type="Proteomes" id="UP000279760">
    <property type="component" value="Chromosome 2"/>
</dbReference>
<name>A0A3G4VIQ6_9VIBR</name>
<dbReference type="PROSITE" id="PS50893">
    <property type="entry name" value="ABC_TRANSPORTER_2"/>
    <property type="match status" value="1"/>
</dbReference>
<keyword evidence="5" id="KW-0547">Nucleotide-binding</keyword>
<dbReference type="CDD" id="cd18587">
    <property type="entry name" value="ABC_6TM_LapB_like"/>
    <property type="match status" value="1"/>
</dbReference>
<dbReference type="PROSITE" id="PS50929">
    <property type="entry name" value="ABC_TM1F"/>
    <property type="match status" value="1"/>
</dbReference>
<dbReference type="GO" id="GO:0005886">
    <property type="term" value="C:plasma membrane"/>
    <property type="evidence" value="ECO:0007669"/>
    <property type="project" value="UniProtKB-SubCell"/>
</dbReference>
<dbReference type="Gene3D" id="1.20.1560.10">
    <property type="entry name" value="ABC transporter type 1, transmembrane domain"/>
    <property type="match status" value="1"/>
</dbReference>
<dbReference type="InterPro" id="IPR003593">
    <property type="entry name" value="AAA+_ATPase"/>
</dbReference>
<dbReference type="EMBL" id="CP033578">
    <property type="protein sequence ID" value="AYV24693.1"/>
    <property type="molecule type" value="Genomic_DNA"/>
</dbReference>
<dbReference type="Pfam" id="PF00005">
    <property type="entry name" value="ABC_tran"/>
    <property type="match status" value="1"/>
</dbReference>
<keyword evidence="7 9" id="KW-1133">Transmembrane helix</keyword>
<evidence type="ECO:0000313" key="12">
    <source>
        <dbReference type="EMBL" id="AYV24693.1"/>
    </source>
</evidence>